<sequence>MASDNIVACMSNNLGSNNDFGAGQGSNYGQQGGDGYGGGSYGGPTGPANPFSQGNTGVPGQQPFSDSNQQSYGAYSQQPMQPQQGQYMQSQAGYAGYGNVSYQNVPRQLDAMDVIGQGFKGFFRNWAPWTGAITVHFIILVVVMVGPMLIGGALAAGSASTSSSYDYYGDSSYDGASAGMGAAAVLSIVLGVIIGLVYSCWMIGNIQCAASKEADGQRATFGDFFKSKNAFAVAGHSLVAALVVSAASLLFVIPGIIAAFLLYFVPYIKADNPQMSVGETFRASYELTKNNIGQSLLCIVICGLLVGILFCIPAVGFGFAYGVQSMVLLLFYRYAVGKPAVRWT</sequence>
<accession>A0A2Z2J1L1</accession>
<feature type="region of interest" description="Disordered" evidence="1">
    <location>
        <begin position="22"/>
        <end position="87"/>
    </location>
</feature>
<dbReference type="Proteomes" id="UP000250197">
    <property type="component" value="Chromosome"/>
</dbReference>
<keyword evidence="2" id="KW-0812">Transmembrane</keyword>
<feature type="transmembrane region" description="Helical" evidence="2">
    <location>
        <begin position="176"/>
        <end position="198"/>
    </location>
</feature>
<feature type="compositionally biased region" description="Polar residues" evidence="1">
    <location>
        <begin position="50"/>
        <end position="72"/>
    </location>
</feature>
<protein>
    <submittedName>
        <fullName evidence="3">Uncharacterized protein</fullName>
    </submittedName>
</protein>
<organism evidence="3 4">
    <name type="scientific">Corynebacterium striatum</name>
    <dbReference type="NCBI Taxonomy" id="43770"/>
    <lineage>
        <taxon>Bacteria</taxon>
        <taxon>Bacillati</taxon>
        <taxon>Actinomycetota</taxon>
        <taxon>Actinomycetes</taxon>
        <taxon>Mycobacteriales</taxon>
        <taxon>Corynebacteriaceae</taxon>
        <taxon>Corynebacterium</taxon>
    </lineage>
</organism>
<evidence type="ECO:0000313" key="3">
    <source>
        <dbReference type="EMBL" id="ART21395.1"/>
    </source>
</evidence>
<reference evidence="3 4" key="1">
    <citation type="submission" date="2017-05" db="EMBL/GenBank/DDBJ databases">
        <title>Complete genome sequence of Corynebacterium striatum KC-Na-1 isolated from Neophocaena asiaeorientalis in Korea.</title>
        <authorList>
            <person name="Kim J.H."/>
            <person name="Lee K."/>
        </authorList>
    </citation>
    <scope>NUCLEOTIDE SEQUENCE [LARGE SCALE GENOMIC DNA]</scope>
    <source>
        <strain evidence="3 4">KC-Na-01</strain>
    </source>
</reference>
<feature type="transmembrane region" description="Helical" evidence="2">
    <location>
        <begin position="292"/>
        <end position="323"/>
    </location>
</feature>
<feature type="compositionally biased region" description="Low complexity" evidence="1">
    <location>
        <begin position="73"/>
        <end position="87"/>
    </location>
</feature>
<proteinExistence type="predicted"/>
<feature type="transmembrane region" description="Helical" evidence="2">
    <location>
        <begin position="238"/>
        <end position="265"/>
    </location>
</feature>
<dbReference type="EMBL" id="CP021252">
    <property type="protein sequence ID" value="ART21395.1"/>
    <property type="molecule type" value="Genomic_DNA"/>
</dbReference>
<feature type="compositionally biased region" description="Gly residues" evidence="1">
    <location>
        <begin position="22"/>
        <end position="45"/>
    </location>
</feature>
<evidence type="ECO:0000313" key="4">
    <source>
        <dbReference type="Proteomes" id="UP000250197"/>
    </source>
</evidence>
<gene>
    <name evidence="3" type="ORF">CBE89_07725</name>
</gene>
<dbReference type="KEGG" id="cstr:CBE89_07725"/>
<keyword evidence="2" id="KW-1133">Transmembrane helix</keyword>
<name>A0A2Z2J1L1_CORST</name>
<evidence type="ECO:0000256" key="2">
    <source>
        <dbReference type="SAM" id="Phobius"/>
    </source>
</evidence>
<dbReference type="AlphaFoldDB" id="A0A2Z2J1L1"/>
<feature type="transmembrane region" description="Helical" evidence="2">
    <location>
        <begin position="129"/>
        <end position="156"/>
    </location>
</feature>
<keyword evidence="2" id="KW-0472">Membrane</keyword>
<evidence type="ECO:0000256" key="1">
    <source>
        <dbReference type="SAM" id="MobiDB-lite"/>
    </source>
</evidence>